<evidence type="ECO:0000256" key="1">
    <source>
        <dbReference type="SAM" id="MobiDB-lite"/>
    </source>
</evidence>
<evidence type="ECO:0000313" key="3">
    <source>
        <dbReference type="Proteomes" id="UP000271889"/>
    </source>
</evidence>
<sequence>MPDSDNQASPSTVDHTTEETACVDNEPSPSEVSVPKSAIDVAIELIEQAEIDALEAARM</sequence>
<keyword evidence="3" id="KW-1185">Reference proteome</keyword>
<gene>
    <name evidence="2" type="ORF">CGOC_LOCUS1582</name>
</gene>
<feature type="region of interest" description="Disordered" evidence="1">
    <location>
        <begin position="1"/>
        <end position="34"/>
    </location>
</feature>
<evidence type="ECO:0000313" key="2">
    <source>
        <dbReference type="EMBL" id="VDK49718.1"/>
    </source>
</evidence>
<accession>A0A3P6S6R6</accession>
<protein>
    <submittedName>
        <fullName evidence="2">Uncharacterized protein</fullName>
    </submittedName>
</protein>
<proteinExistence type="predicted"/>
<dbReference type="Proteomes" id="UP000271889">
    <property type="component" value="Unassembled WGS sequence"/>
</dbReference>
<feature type="compositionally biased region" description="Polar residues" evidence="1">
    <location>
        <begin position="1"/>
        <end position="14"/>
    </location>
</feature>
<organism evidence="2 3">
    <name type="scientific">Cylicostephanus goldi</name>
    <name type="common">Nematode worm</name>
    <dbReference type="NCBI Taxonomy" id="71465"/>
    <lineage>
        <taxon>Eukaryota</taxon>
        <taxon>Metazoa</taxon>
        <taxon>Ecdysozoa</taxon>
        <taxon>Nematoda</taxon>
        <taxon>Chromadorea</taxon>
        <taxon>Rhabditida</taxon>
        <taxon>Rhabditina</taxon>
        <taxon>Rhabditomorpha</taxon>
        <taxon>Strongyloidea</taxon>
        <taxon>Strongylidae</taxon>
        <taxon>Cylicostephanus</taxon>
    </lineage>
</organism>
<dbReference type="AlphaFoldDB" id="A0A3P6S6R6"/>
<reference evidence="2 3" key="1">
    <citation type="submission" date="2018-11" db="EMBL/GenBank/DDBJ databases">
        <authorList>
            <consortium name="Pathogen Informatics"/>
        </authorList>
    </citation>
    <scope>NUCLEOTIDE SEQUENCE [LARGE SCALE GENOMIC DNA]</scope>
</reference>
<dbReference type="EMBL" id="UYRV01003049">
    <property type="protein sequence ID" value="VDK49718.1"/>
    <property type="molecule type" value="Genomic_DNA"/>
</dbReference>
<name>A0A3P6S6R6_CYLGO</name>